<dbReference type="AlphaFoldDB" id="A0A1R2C748"/>
<reference evidence="3 4" key="1">
    <citation type="submission" date="2016-11" db="EMBL/GenBank/DDBJ databases">
        <title>The macronuclear genome of Stentor coeruleus: a giant cell with tiny introns.</title>
        <authorList>
            <person name="Slabodnick M."/>
            <person name="Ruby J.G."/>
            <person name="Reiff S.B."/>
            <person name="Swart E.C."/>
            <person name="Gosai S."/>
            <person name="Prabakaran S."/>
            <person name="Witkowska E."/>
            <person name="Larue G.E."/>
            <person name="Fisher S."/>
            <person name="Freeman R.M."/>
            <person name="Gunawardena J."/>
            <person name="Chu W."/>
            <person name="Stover N.A."/>
            <person name="Gregory B.D."/>
            <person name="Nowacki M."/>
            <person name="Derisi J."/>
            <person name="Roy S.W."/>
            <person name="Marshall W.F."/>
            <person name="Sood P."/>
        </authorList>
    </citation>
    <scope>NUCLEOTIDE SEQUENCE [LARGE SCALE GENOMIC DNA]</scope>
    <source>
        <strain evidence="3">WM001</strain>
    </source>
</reference>
<feature type="compositionally biased region" description="Low complexity" evidence="1">
    <location>
        <begin position="117"/>
        <end position="131"/>
    </location>
</feature>
<keyword evidence="4" id="KW-1185">Reference proteome</keyword>
<evidence type="ECO:0000313" key="4">
    <source>
        <dbReference type="Proteomes" id="UP000187209"/>
    </source>
</evidence>
<feature type="transmembrane region" description="Helical" evidence="2">
    <location>
        <begin position="279"/>
        <end position="303"/>
    </location>
</feature>
<feature type="compositionally biased region" description="Low complexity" evidence="1">
    <location>
        <begin position="142"/>
        <end position="153"/>
    </location>
</feature>
<protein>
    <submittedName>
        <fullName evidence="3">Uncharacterized protein</fullName>
    </submittedName>
</protein>
<feature type="transmembrane region" description="Helical" evidence="2">
    <location>
        <begin position="250"/>
        <end position="273"/>
    </location>
</feature>
<sequence>MRSRRSLCTVSISESEKDENETQVISIDEIKFTSNAKNSDNTCIIKIPEAEYPKIPNFSRNTISSISISSSFSPEIEVNDNKIIISSSHSSSFQNFEEEKKLSSSSEINSSEEDPSSKSSIKIQSPEISSSRFQHPGDKCSNRSSLNSSSSKSNAISNRASSFHLNVHDCIPRKINPLDPPVVREHHHEFEPFEKEIVKISRNAGILIWMKTLTSVVLMRIYPPIISILLFEIIGCFGSRKLNKISLIIYLVYLVLGAIIKLIFIILISFLIYDDQKKIVFSFLIFFEATDILFGYICIRLLLKINKLTQKEKSTLLDKMGREKMKFFDYICCYVI</sequence>
<accession>A0A1R2C748</accession>
<name>A0A1R2C748_9CILI</name>
<dbReference type="EMBL" id="MPUH01000256">
    <property type="protein sequence ID" value="OMJ84844.1"/>
    <property type="molecule type" value="Genomic_DNA"/>
</dbReference>
<gene>
    <name evidence="3" type="ORF">SteCoe_13969</name>
</gene>
<comment type="caution">
    <text evidence="3">The sequence shown here is derived from an EMBL/GenBank/DDBJ whole genome shotgun (WGS) entry which is preliminary data.</text>
</comment>
<keyword evidence="2" id="KW-0812">Transmembrane</keyword>
<feature type="region of interest" description="Disordered" evidence="1">
    <location>
        <begin position="96"/>
        <end position="153"/>
    </location>
</feature>
<evidence type="ECO:0000256" key="2">
    <source>
        <dbReference type="SAM" id="Phobius"/>
    </source>
</evidence>
<dbReference type="Proteomes" id="UP000187209">
    <property type="component" value="Unassembled WGS sequence"/>
</dbReference>
<keyword evidence="2" id="KW-0472">Membrane</keyword>
<proteinExistence type="predicted"/>
<evidence type="ECO:0000313" key="3">
    <source>
        <dbReference type="EMBL" id="OMJ84844.1"/>
    </source>
</evidence>
<feature type="transmembrane region" description="Helical" evidence="2">
    <location>
        <begin position="221"/>
        <end position="238"/>
    </location>
</feature>
<evidence type="ECO:0000256" key="1">
    <source>
        <dbReference type="SAM" id="MobiDB-lite"/>
    </source>
</evidence>
<organism evidence="3 4">
    <name type="scientific">Stentor coeruleus</name>
    <dbReference type="NCBI Taxonomy" id="5963"/>
    <lineage>
        <taxon>Eukaryota</taxon>
        <taxon>Sar</taxon>
        <taxon>Alveolata</taxon>
        <taxon>Ciliophora</taxon>
        <taxon>Postciliodesmatophora</taxon>
        <taxon>Heterotrichea</taxon>
        <taxon>Heterotrichida</taxon>
        <taxon>Stentoridae</taxon>
        <taxon>Stentor</taxon>
    </lineage>
</organism>
<keyword evidence="2" id="KW-1133">Transmembrane helix</keyword>